<evidence type="ECO:0000313" key="3">
    <source>
        <dbReference type="Proteomes" id="UP000831156"/>
    </source>
</evidence>
<feature type="region of interest" description="Disordered" evidence="1">
    <location>
        <begin position="62"/>
        <end position="95"/>
    </location>
</feature>
<dbReference type="Proteomes" id="UP000831156">
    <property type="component" value="Chromosome 8"/>
</dbReference>
<protein>
    <submittedName>
        <fullName evidence="2">Uncharacterized protein</fullName>
    </submittedName>
</protein>
<proteinExistence type="predicted"/>
<evidence type="ECO:0000313" key="2">
    <source>
        <dbReference type="EMBL" id="SOV13456.1"/>
    </source>
</evidence>
<feature type="region of interest" description="Disordered" evidence="1">
    <location>
        <begin position="169"/>
        <end position="190"/>
    </location>
</feature>
<name>A0ABY1UPI2_9APIC</name>
<evidence type="ECO:0000256" key="1">
    <source>
        <dbReference type="SAM" id="MobiDB-lite"/>
    </source>
</evidence>
<reference evidence="2" key="1">
    <citation type="submission" date="2016-09" db="EMBL/GenBank/DDBJ databases">
        <authorList>
            <consortium name="Pathogen Informatics"/>
            <person name="Sun Q."/>
            <person name="Inoue M."/>
        </authorList>
    </citation>
    <scope>NUCLEOTIDE SEQUENCE</scope>
</reference>
<organism evidence="2 3">
    <name type="scientific">Plasmodium gaboni</name>
    <dbReference type="NCBI Taxonomy" id="647221"/>
    <lineage>
        <taxon>Eukaryota</taxon>
        <taxon>Sar</taxon>
        <taxon>Alveolata</taxon>
        <taxon>Apicomplexa</taxon>
        <taxon>Aconoidasida</taxon>
        <taxon>Haemosporida</taxon>
        <taxon>Plasmodiidae</taxon>
        <taxon>Plasmodium</taxon>
        <taxon>Plasmodium (Laverania)</taxon>
    </lineage>
</organism>
<feature type="compositionally biased region" description="Basic residues" evidence="1">
    <location>
        <begin position="298"/>
        <end position="315"/>
    </location>
</feature>
<feature type="compositionally biased region" description="Basic residues" evidence="1">
    <location>
        <begin position="172"/>
        <end position="183"/>
    </location>
</feature>
<sequence length="315" mass="36455">MSKISKRGEIYFNGFLKYSKKKQKKKSLGNEDVGKIKDIKKTKISDNLKDINSSYSLDDKRNESINMVSKKKKKSKNNEENEKKNNDIIINDSKKNTNVKSNKNVLKKKLLKKSFTPNFENKTGSIVNNIICDADPSNRDKNNNTLKKEIKRKTTNIQKKKTNNILKLSNSSRKRSNGLKKRNLNSNNSSSYLNNSYGNFSYFTDYNNYSIRNSSYDMRSSHRKNKNNTKRVCVKYKYELPTIASLGKVKKLDYLGLTIDDVELNKKSKKLLYNLSNLYFGNSKLQNSLYCNKNSSHGGKKKKKKKKIINKMKCP</sequence>
<accession>A0ABY1UPI2</accession>
<dbReference type="EMBL" id="LT969431">
    <property type="protein sequence ID" value="SOV13456.1"/>
    <property type="molecule type" value="Genomic_DNA"/>
</dbReference>
<keyword evidence="3" id="KW-1185">Reference proteome</keyword>
<feature type="compositionally biased region" description="Basic and acidic residues" evidence="1">
    <location>
        <begin position="76"/>
        <end position="86"/>
    </location>
</feature>
<gene>
    <name evidence="2" type="ORF">PGABG01_0814700</name>
</gene>
<feature type="region of interest" description="Disordered" evidence="1">
    <location>
        <begin position="294"/>
        <end position="315"/>
    </location>
</feature>